<dbReference type="EMBL" id="CP016503">
    <property type="protein sequence ID" value="ANV97405.1"/>
    <property type="molecule type" value="Genomic_DNA"/>
</dbReference>
<reference evidence="3" key="1">
    <citation type="submission" date="2016-07" db="EMBL/GenBank/DDBJ databases">
        <authorList>
            <person name="Florea S."/>
            <person name="Webb J.S."/>
            <person name="Jaromczyk J."/>
            <person name="Schardl C.L."/>
        </authorList>
    </citation>
    <scope>NUCLEOTIDE SEQUENCE [LARGE SCALE GENOMIC DNA]</scope>
    <source>
        <strain evidence="3">MIT 01-6242</strain>
    </source>
</reference>
<keyword evidence="3" id="KW-1185">Reference proteome</keyword>
<accession>A0A1B1U3Y5</accession>
<feature type="region of interest" description="Disordered" evidence="1">
    <location>
        <begin position="1"/>
        <end position="42"/>
    </location>
</feature>
<evidence type="ECO:0000313" key="2">
    <source>
        <dbReference type="EMBL" id="ANV97405.1"/>
    </source>
</evidence>
<feature type="compositionally biased region" description="Basic residues" evidence="1">
    <location>
        <begin position="19"/>
        <end position="33"/>
    </location>
</feature>
<evidence type="ECO:0000313" key="3">
    <source>
        <dbReference type="Proteomes" id="UP000092884"/>
    </source>
</evidence>
<organism evidence="2 3">
    <name type="scientific">Helicobacter enhydrae</name>
    <dbReference type="NCBI Taxonomy" id="222136"/>
    <lineage>
        <taxon>Bacteria</taxon>
        <taxon>Pseudomonadati</taxon>
        <taxon>Campylobacterota</taxon>
        <taxon>Epsilonproteobacteria</taxon>
        <taxon>Campylobacterales</taxon>
        <taxon>Helicobacteraceae</taxon>
        <taxon>Helicobacter</taxon>
    </lineage>
</organism>
<dbReference type="AlphaFoldDB" id="A0A1B1U3Y5"/>
<protein>
    <submittedName>
        <fullName evidence="2">Uncharacterized protein</fullName>
    </submittedName>
</protein>
<sequence>MCFCKSNSKRKNPRDSRIAKKRNLPKPTSKQKFKSTFNHPKTRFKNKLTLFSKTNKRKKRERGMGNKRWEQARASTHSFCYKTPF</sequence>
<dbReference type="Proteomes" id="UP000092884">
    <property type="component" value="Chromosome"/>
</dbReference>
<proteinExistence type="predicted"/>
<gene>
    <name evidence="2" type="ORF">BBW65_00595</name>
</gene>
<dbReference type="KEGG" id="het:BBW65_00595"/>
<evidence type="ECO:0000256" key="1">
    <source>
        <dbReference type="SAM" id="MobiDB-lite"/>
    </source>
</evidence>
<name>A0A1B1U3Y5_9HELI</name>